<evidence type="ECO:0000313" key="5">
    <source>
        <dbReference type="Proteomes" id="UP000065511"/>
    </source>
</evidence>
<dbReference type="InterPro" id="IPR027994">
    <property type="entry name" value="WxL_dom"/>
</dbReference>
<feature type="signal peptide" evidence="1">
    <location>
        <begin position="1"/>
        <end position="21"/>
    </location>
</feature>
<feature type="chain" id="PRO_5044546835" description="WxL domain-containing protein" evidence="1">
    <location>
        <begin position="22"/>
        <end position="265"/>
    </location>
</feature>
<protein>
    <recommendedName>
        <fullName evidence="2">WxL domain-containing protein</fullName>
    </recommendedName>
</protein>
<dbReference type="OrthoDB" id="2194859at2"/>
<dbReference type="KEGG" id="ess:ATZ33_14660"/>
<evidence type="ECO:0000256" key="1">
    <source>
        <dbReference type="SAM" id="SignalP"/>
    </source>
</evidence>
<keyword evidence="1" id="KW-0732">Signal</keyword>
<keyword evidence="5" id="KW-1185">Reference proteome</keyword>
<dbReference type="RefSeq" id="WP_071876106.1">
    <property type="nucleotide sequence ID" value="NZ_JXLC01000001.1"/>
</dbReference>
<dbReference type="Proteomes" id="UP000183039">
    <property type="component" value="Unassembled WGS sequence"/>
</dbReference>
<reference evidence="4 6" key="1">
    <citation type="submission" date="2014-12" db="EMBL/GenBank/DDBJ databases">
        <title>Draft genome sequences of 29 type strains of Enterococci.</title>
        <authorList>
            <person name="Zhong Z."/>
            <person name="Sun Z."/>
            <person name="Liu W."/>
            <person name="Zhang W."/>
            <person name="Zhang H."/>
        </authorList>
    </citation>
    <scope>NUCLEOTIDE SEQUENCE [LARGE SCALE GENOMIC DNA]</scope>
    <source>
        <strain evidence="4 6">DSM 22801</strain>
    </source>
</reference>
<feature type="domain" description="WxL" evidence="2">
    <location>
        <begin position="35"/>
        <end position="253"/>
    </location>
</feature>
<name>A0A0S3KE85_9ENTE</name>
<sequence length="265" mass="27956">MKLTHKLCGAALLSVIGVALAVPNTTKAVDSVKDGTGHIKFTLTDDGTEITDPGSETTITNIPDVTNPGTFGIMAVTPLEFETHSVLTAQTTRTYDASPFKANAGSTDPDYPEFDVQNFVKYRDIRTTDVHKYSLSAALTQNFKDTASGTYLTGSELNFKNIDTTSLDAVAQPTGVSGTNKLVANADNSLPGASAEFIRNDVADNTGAGNIEMNFGRHTLDTAGNSVSLTIPTTTSIGIGDYNAVITWTLSETIVPETPVTPEGE</sequence>
<proteinExistence type="predicted"/>
<evidence type="ECO:0000313" key="3">
    <source>
        <dbReference type="EMBL" id="ALS02574.1"/>
    </source>
</evidence>
<dbReference type="EMBL" id="CP013614">
    <property type="protein sequence ID" value="ALS02574.1"/>
    <property type="molecule type" value="Genomic_DNA"/>
</dbReference>
<dbReference type="Proteomes" id="UP000065511">
    <property type="component" value="Chromosome"/>
</dbReference>
<evidence type="ECO:0000313" key="4">
    <source>
        <dbReference type="EMBL" id="OJG93506.1"/>
    </source>
</evidence>
<dbReference type="Pfam" id="PF13731">
    <property type="entry name" value="WxL"/>
    <property type="match status" value="1"/>
</dbReference>
<dbReference type="EMBL" id="JXLC01000001">
    <property type="protein sequence ID" value="OJG93506.1"/>
    <property type="molecule type" value="Genomic_DNA"/>
</dbReference>
<gene>
    <name evidence="3" type="ORF">ATZ33_14660</name>
    <name evidence="4" type="ORF">RV15_GL000108</name>
</gene>
<evidence type="ECO:0000313" key="6">
    <source>
        <dbReference type="Proteomes" id="UP000183039"/>
    </source>
</evidence>
<accession>A0A0S3KE85</accession>
<dbReference type="AlphaFoldDB" id="A0A0S3KE85"/>
<evidence type="ECO:0000259" key="2">
    <source>
        <dbReference type="Pfam" id="PF13731"/>
    </source>
</evidence>
<reference evidence="3 5" key="2">
    <citation type="submission" date="2015-12" db="EMBL/GenBank/DDBJ databases">
        <authorList>
            <person name="Lauer A."/>
            <person name="Humrighouse B."/>
            <person name="Loparev V."/>
            <person name="Shewmaker P.L."/>
            <person name="Whitney A.M."/>
            <person name="McLaughlin R.W."/>
        </authorList>
    </citation>
    <scope>NUCLEOTIDE SEQUENCE [LARGE SCALE GENOMIC DNA]</scope>
    <source>
        <strain evidence="3 5">LMG 23085</strain>
    </source>
</reference>
<organism evidence="4 6">
    <name type="scientific">Enterococcus silesiacus</name>
    <dbReference type="NCBI Taxonomy" id="332949"/>
    <lineage>
        <taxon>Bacteria</taxon>
        <taxon>Bacillati</taxon>
        <taxon>Bacillota</taxon>
        <taxon>Bacilli</taxon>
        <taxon>Lactobacillales</taxon>
        <taxon>Enterococcaceae</taxon>
        <taxon>Enterococcus</taxon>
    </lineage>
</organism>